<evidence type="ECO:0000313" key="9">
    <source>
        <dbReference type="RefSeq" id="WP_028310828.1"/>
    </source>
</evidence>
<dbReference type="Proteomes" id="UP000675920">
    <property type="component" value="Unplaced"/>
</dbReference>
<dbReference type="InterPro" id="IPR000792">
    <property type="entry name" value="Tscrpt_reg_LuxR_C"/>
</dbReference>
<dbReference type="SUPFAM" id="SSF46894">
    <property type="entry name" value="C-terminal effector domain of the bipartite response regulators"/>
    <property type="match status" value="1"/>
</dbReference>
<keyword evidence="2" id="KW-0805">Transcription regulation</keyword>
<evidence type="ECO:0000256" key="1">
    <source>
        <dbReference type="ARBA" id="ARBA00022553"/>
    </source>
</evidence>
<dbReference type="CDD" id="cd06170">
    <property type="entry name" value="LuxR_C_like"/>
    <property type="match status" value="1"/>
</dbReference>
<dbReference type="PANTHER" id="PTHR43214:SF41">
    <property type="entry name" value="NITRATE_NITRITE RESPONSE REGULATOR PROTEIN NARP"/>
    <property type="match status" value="1"/>
</dbReference>
<keyword evidence="1 5" id="KW-0597">Phosphoprotein</keyword>
<feature type="domain" description="HTH luxR-type" evidence="6">
    <location>
        <begin position="139"/>
        <end position="204"/>
    </location>
</feature>
<keyword evidence="8" id="KW-1185">Reference proteome</keyword>
<protein>
    <submittedName>
        <fullName evidence="9">Response regulator</fullName>
    </submittedName>
</protein>
<evidence type="ECO:0000259" key="6">
    <source>
        <dbReference type="PROSITE" id="PS50043"/>
    </source>
</evidence>
<dbReference type="Pfam" id="PF00072">
    <property type="entry name" value="Response_reg"/>
    <property type="match status" value="1"/>
</dbReference>
<dbReference type="Pfam" id="PF00196">
    <property type="entry name" value="GerE"/>
    <property type="match status" value="1"/>
</dbReference>
<keyword evidence="4" id="KW-0804">Transcription</keyword>
<keyword evidence="3" id="KW-0238">DNA-binding</keyword>
<dbReference type="OrthoDB" id="8585266at2"/>
<dbReference type="PROSITE" id="PS50043">
    <property type="entry name" value="HTH_LUXR_2"/>
    <property type="match status" value="1"/>
</dbReference>
<organism evidence="8 9">
    <name type="scientific">Derxia gummosa DSM 723</name>
    <dbReference type="NCBI Taxonomy" id="1121388"/>
    <lineage>
        <taxon>Bacteria</taxon>
        <taxon>Pseudomonadati</taxon>
        <taxon>Pseudomonadota</taxon>
        <taxon>Betaproteobacteria</taxon>
        <taxon>Burkholderiales</taxon>
        <taxon>Alcaligenaceae</taxon>
        <taxon>Derxia</taxon>
    </lineage>
</organism>
<accession>A0A8B6X2J7</accession>
<evidence type="ECO:0000313" key="8">
    <source>
        <dbReference type="Proteomes" id="UP000675920"/>
    </source>
</evidence>
<dbReference type="GO" id="GO:0006355">
    <property type="term" value="P:regulation of DNA-templated transcription"/>
    <property type="evidence" value="ECO:0007669"/>
    <property type="project" value="InterPro"/>
</dbReference>
<dbReference type="RefSeq" id="WP_028310828.1">
    <property type="nucleotide sequence ID" value="NZ_AXWS01000008.1"/>
</dbReference>
<dbReference type="PRINTS" id="PR00038">
    <property type="entry name" value="HTHLUXR"/>
</dbReference>
<dbReference type="GO" id="GO:0000160">
    <property type="term" value="P:phosphorelay signal transduction system"/>
    <property type="evidence" value="ECO:0007669"/>
    <property type="project" value="InterPro"/>
</dbReference>
<evidence type="ECO:0000259" key="7">
    <source>
        <dbReference type="PROSITE" id="PS50110"/>
    </source>
</evidence>
<feature type="domain" description="Response regulatory" evidence="7">
    <location>
        <begin position="2"/>
        <end position="118"/>
    </location>
</feature>
<dbReference type="AlphaFoldDB" id="A0A8B6X2J7"/>
<dbReference type="InterPro" id="IPR016032">
    <property type="entry name" value="Sig_transdc_resp-reg_C-effctor"/>
</dbReference>
<evidence type="ECO:0000256" key="5">
    <source>
        <dbReference type="PROSITE-ProRule" id="PRU00169"/>
    </source>
</evidence>
<evidence type="ECO:0000256" key="3">
    <source>
        <dbReference type="ARBA" id="ARBA00023125"/>
    </source>
</evidence>
<dbReference type="PANTHER" id="PTHR43214">
    <property type="entry name" value="TWO-COMPONENT RESPONSE REGULATOR"/>
    <property type="match status" value="1"/>
</dbReference>
<name>A0A8B6X2J7_9BURK</name>
<dbReference type="SMART" id="SM00421">
    <property type="entry name" value="HTH_LUXR"/>
    <property type="match status" value="1"/>
</dbReference>
<dbReference type="InterPro" id="IPR001789">
    <property type="entry name" value="Sig_transdc_resp-reg_receiver"/>
</dbReference>
<evidence type="ECO:0000256" key="2">
    <source>
        <dbReference type="ARBA" id="ARBA00023015"/>
    </source>
</evidence>
<reference evidence="9" key="1">
    <citation type="journal article" date="1995" name="J. Mol. Evol.">
        <title>Response regulators of bacterial signal transduction systems: selective domain shuffling during evolution.</title>
        <authorList>
            <person name="Pao G.M."/>
            <person name="Saier M.H. Jr."/>
        </authorList>
    </citation>
    <scope>NUCLEOTIDE SEQUENCE</scope>
</reference>
<dbReference type="InterPro" id="IPR039420">
    <property type="entry name" value="WalR-like"/>
</dbReference>
<feature type="modified residue" description="4-aspartylphosphate" evidence="5">
    <location>
        <position position="53"/>
    </location>
</feature>
<sequence length="209" mass="22783">MRILLADDHALMRAGLVALLHRYDPNCEVIEAADGRAAIDLARRHTPDICLLDVSMPGLNGIDAIPLLRRASPHTRVLIVSMHTTAQHVSEALREGAVGYLVKDAAAVELFEALKAVAAGRPYVSPQLAALTLAALAQPTPRKVALTGRQREILQLIAEGHSTRDIAERLHLSVKTVETHRAELMRRLDIHDVAGLTRHALREGIISLD</sequence>
<dbReference type="SMART" id="SM00448">
    <property type="entry name" value="REC"/>
    <property type="match status" value="1"/>
</dbReference>
<dbReference type="SUPFAM" id="SSF52172">
    <property type="entry name" value="CheY-like"/>
    <property type="match status" value="1"/>
</dbReference>
<reference evidence="9" key="2">
    <citation type="submission" date="2025-08" db="UniProtKB">
        <authorList>
            <consortium name="RefSeq"/>
        </authorList>
    </citation>
    <scope>IDENTIFICATION</scope>
</reference>
<dbReference type="GO" id="GO:0003677">
    <property type="term" value="F:DNA binding"/>
    <property type="evidence" value="ECO:0007669"/>
    <property type="project" value="UniProtKB-KW"/>
</dbReference>
<dbReference type="Gene3D" id="3.40.50.2300">
    <property type="match status" value="1"/>
</dbReference>
<dbReference type="InterPro" id="IPR011006">
    <property type="entry name" value="CheY-like_superfamily"/>
</dbReference>
<evidence type="ECO:0000256" key="4">
    <source>
        <dbReference type="ARBA" id="ARBA00023163"/>
    </source>
</evidence>
<proteinExistence type="predicted"/>
<dbReference type="InterPro" id="IPR058245">
    <property type="entry name" value="NreC/VraR/RcsB-like_REC"/>
</dbReference>
<dbReference type="PROSITE" id="PS50110">
    <property type="entry name" value="RESPONSE_REGULATORY"/>
    <property type="match status" value="1"/>
</dbReference>
<dbReference type="CDD" id="cd17535">
    <property type="entry name" value="REC_NarL-like"/>
    <property type="match status" value="1"/>
</dbReference>